<accession>A0A5C5SH52</accession>
<organism evidence="2 3">
    <name type="scientific">Streptococcus cuniculipharyngis</name>
    <dbReference type="NCBI Taxonomy" id="1562651"/>
    <lineage>
        <taxon>Bacteria</taxon>
        <taxon>Bacillati</taxon>
        <taxon>Bacillota</taxon>
        <taxon>Bacilli</taxon>
        <taxon>Lactobacillales</taxon>
        <taxon>Streptococcaceae</taxon>
        <taxon>Streptococcus</taxon>
    </lineage>
</organism>
<dbReference type="CDD" id="cd01841">
    <property type="entry name" value="NnaC_like"/>
    <property type="match status" value="1"/>
</dbReference>
<sequence length="204" mass="22994">MLETSRLELDQYIEQRLATFVAANAKENKGATVFVGDSITEFFPLKKYLGREQQLINRGIAGTDTVWLQEHLAEQVLALEPSKIFLMIGVNDIGRGYANQEIVKRISEIVATIRQAHYFSQIYLLSVLPVNENPSYQDKVKVRNNQTIQALNKDLAVLGGVEFINLYPVLLDDQGQLAQAYTSDGLHLSMTAYEKLAEQLTLYL</sequence>
<feature type="domain" description="SGNH hydrolase-type esterase" evidence="1">
    <location>
        <begin position="34"/>
        <end position="194"/>
    </location>
</feature>
<dbReference type="RefSeq" id="WP_146565984.1">
    <property type="nucleotide sequence ID" value="NZ_VOHL01000001.1"/>
</dbReference>
<dbReference type="InterPro" id="IPR013830">
    <property type="entry name" value="SGNH_hydro"/>
</dbReference>
<dbReference type="Gene3D" id="3.40.50.1110">
    <property type="entry name" value="SGNH hydrolase"/>
    <property type="match status" value="1"/>
</dbReference>
<evidence type="ECO:0000313" key="3">
    <source>
        <dbReference type="Proteomes" id="UP000317430"/>
    </source>
</evidence>
<dbReference type="SUPFAM" id="SSF52266">
    <property type="entry name" value="SGNH hydrolase"/>
    <property type="match status" value="1"/>
</dbReference>
<dbReference type="GO" id="GO:0004622">
    <property type="term" value="F:phosphatidylcholine lysophospholipase activity"/>
    <property type="evidence" value="ECO:0007669"/>
    <property type="project" value="TreeGrafter"/>
</dbReference>
<evidence type="ECO:0000313" key="2">
    <source>
        <dbReference type="EMBL" id="TWS99275.1"/>
    </source>
</evidence>
<keyword evidence="3" id="KW-1185">Reference proteome</keyword>
<proteinExistence type="predicted"/>
<dbReference type="OrthoDB" id="2513075at2"/>
<dbReference type="Proteomes" id="UP000317430">
    <property type="component" value="Unassembled WGS sequence"/>
</dbReference>
<dbReference type="Pfam" id="PF13472">
    <property type="entry name" value="Lipase_GDSL_2"/>
    <property type="match status" value="1"/>
</dbReference>
<dbReference type="InterPro" id="IPR051532">
    <property type="entry name" value="Ester_Hydrolysis_Enzymes"/>
</dbReference>
<dbReference type="InterPro" id="IPR036514">
    <property type="entry name" value="SGNH_hydro_sf"/>
</dbReference>
<dbReference type="PANTHER" id="PTHR30383">
    <property type="entry name" value="THIOESTERASE 1/PROTEASE 1/LYSOPHOSPHOLIPASE L1"/>
    <property type="match status" value="1"/>
</dbReference>
<dbReference type="AlphaFoldDB" id="A0A5C5SH52"/>
<name>A0A5C5SH52_9STRE</name>
<dbReference type="EMBL" id="VOHL01000001">
    <property type="protein sequence ID" value="TWS99275.1"/>
    <property type="molecule type" value="Genomic_DNA"/>
</dbReference>
<comment type="caution">
    <text evidence="2">The sequence shown here is derived from an EMBL/GenBank/DDBJ whole genome shotgun (WGS) entry which is preliminary data.</text>
</comment>
<evidence type="ECO:0000259" key="1">
    <source>
        <dbReference type="Pfam" id="PF13472"/>
    </source>
</evidence>
<gene>
    <name evidence="2" type="ORF">FRX57_01640</name>
</gene>
<protein>
    <submittedName>
        <fullName evidence="2">Lysophospholipase</fullName>
    </submittedName>
</protein>
<reference evidence="2 3" key="1">
    <citation type="submission" date="2019-08" db="EMBL/GenBank/DDBJ databases">
        <authorList>
            <person name="Lei W."/>
        </authorList>
    </citation>
    <scope>NUCLEOTIDE SEQUENCE [LARGE SCALE GENOMIC DNA]</scope>
    <source>
        <strain evidence="2 3">CCUG 66496</strain>
    </source>
</reference>
<dbReference type="PANTHER" id="PTHR30383:SF5">
    <property type="entry name" value="SGNH HYDROLASE-TYPE ESTERASE DOMAIN-CONTAINING PROTEIN"/>
    <property type="match status" value="1"/>
</dbReference>